<dbReference type="EMBL" id="LROM01000085">
    <property type="protein sequence ID" value="OFA00026.1"/>
    <property type="molecule type" value="Genomic_DNA"/>
</dbReference>
<gene>
    <name evidence="3" type="ORF">DUPY_24910</name>
</gene>
<protein>
    <recommendedName>
        <fullName evidence="2">KfrA N-terminal DNA-binding domain-containing protein</fullName>
    </recommendedName>
</protein>
<keyword evidence="4" id="KW-1185">Reference proteome</keyword>
<feature type="domain" description="KfrA N-terminal DNA-binding" evidence="2">
    <location>
        <begin position="7"/>
        <end position="139"/>
    </location>
</feature>
<feature type="coiled-coil region" evidence="1">
    <location>
        <begin position="119"/>
        <end position="146"/>
    </location>
</feature>
<keyword evidence="1" id="KW-0175">Coiled coil</keyword>
<dbReference type="Proteomes" id="UP000175989">
    <property type="component" value="Unassembled WGS sequence"/>
</dbReference>
<evidence type="ECO:0000259" key="2">
    <source>
        <dbReference type="Pfam" id="PF11740"/>
    </source>
</evidence>
<sequence>MASAGITFDAVAAAAAGLQGNGQPVTIEAVSGALGEPASIAMHKHLAAWRSAQAQSTPAPAPEMPAELVAALAGWAKQYADEAGAANRAGLEQTGGDLDALLDASARLEAERDSVTAARDEALEILAERDEQIERLQAELRNARQIATDALVGKAKDHLAIEGKDSQLADLRHQLERNVAAAAADSDRRLAAEMELVGAITARDNFAAEIQELRARLDARQVRGGG</sequence>
<evidence type="ECO:0000313" key="4">
    <source>
        <dbReference type="Proteomes" id="UP000175989"/>
    </source>
</evidence>
<comment type="caution">
    <text evidence="3">The sequence shown here is derived from an EMBL/GenBank/DDBJ whole genome shotgun (WGS) entry which is preliminary data.</text>
</comment>
<dbReference type="AlphaFoldDB" id="A0A1E7WLW8"/>
<organism evidence="3 4">
    <name type="scientific">Duganella phyllosphaerae</name>
    <dbReference type="NCBI Taxonomy" id="762836"/>
    <lineage>
        <taxon>Bacteria</taxon>
        <taxon>Pseudomonadati</taxon>
        <taxon>Pseudomonadota</taxon>
        <taxon>Betaproteobacteria</taxon>
        <taxon>Burkholderiales</taxon>
        <taxon>Oxalobacteraceae</taxon>
        <taxon>Telluria group</taxon>
        <taxon>Duganella</taxon>
    </lineage>
</organism>
<reference evidence="4" key="1">
    <citation type="journal article" date="2016" name="Front. Microbiol.">
        <title>Molecular Keys to the Janthinobacterium and Duganella spp. Interaction with the Plant Pathogen Fusarium graminearum.</title>
        <authorList>
            <person name="Haack F.S."/>
            <person name="Poehlein A."/>
            <person name="Kroger C."/>
            <person name="Voigt C.A."/>
            <person name="Piepenbring M."/>
            <person name="Bode H.B."/>
            <person name="Daniel R."/>
            <person name="Schafer W."/>
            <person name="Streit W.R."/>
        </authorList>
    </citation>
    <scope>NUCLEOTIDE SEQUENCE [LARGE SCALE GENOMIC DNA]</scope>
    <source>
        <strain evidence="4">T54</strain>
    </source>
</reference>
<evidence type="ECO:0000313" key="3">
    <source>
        <dbReference type="EMBL" id="OFA00026.1"/>
    </source>
</evidence>
<name>A0A1E7WLW8_9BURK</name>
<evidence type="ECO:0000256" key="1">
    <source>
        <dbReference type="SAM" id="Coils"/>
    </source>
</evidence>
<dbReference type="RefSeq" id="WP_070248493.1">
    <property type="nucleotide sequence ID" value="NZ_LROM01000085.1"/>
</dbReference>
<accession>A0A1E7WLW8</accession>
<dbReference type="PATRIC" id="fig|762836.4.peg.2568"/>
<proteinExistence type="predicted"/>
<dbReference type="OrthoDB" id="583532at2"/>
<dbReference type="InterPro" id="IPR021104">
    <property type="entry name" value="KfrA_DNA-bd_N"/>
</dbReference>
<dbReference type="Pfam" id="PF11740">
    <property type="entry name" value="KfrA_N"/>
    <property type="match status" value="1"/>
</dbReference>